<dbReference type="Proteomes" id="UP001284094">
    <property type="component" value="Unassembled WGS sequence"/>
</dbReference>
<feature type="domain" description="AAA+ ATPase" evidence="1">
    <location>
        <begin position="242"/>
        <end position="432"/>
    </location>
</feature>
<evidence type="ECO:0000313" key="3">
    <source>
        <dbReference type="Proteomes" id="UP001284094"/>
    </source>
</evidence>
<dbReference type="EMBL" id="JAXHPO010000014">
    <property type="protein sequence ID" value="MDY6550094.1"/>
    <property type="molecule type" value="Genomic_DNA"/>
</dbReference>
<dbReference type="InterPro" id="IPR011704">
    <property type="entry name" value="ATPase_dyneun-rel_AAA"/>
</dbReference>
<protein>
    <submittedName>
        <fullName evidence="2">AAA family ATPase</fullName>
    </submittedName>
</protein>
<evidence type="ECO:0000313" key="2">
    <source>
        <dbReference type="EMBL" id="MDY6550094.1"/>
    </source>
</evidence>
<dbReference type="RefSeq" id="WP_321104191.1">
    <property type="nucleotide sequence ID" value="NZ_JAXHPJ010000019.1"/>
</dbReference>
<comment type="caution">
    <text evidence="2">The sequence shown here is derived from an EMBL/GenBank/DDBJ whole genome shotgun (WGS) entry which is preliminary data.</text>
</comment>
<keyword evidence="3" id="KW-1185">Reference proteome</keyword>
<sequence>MKAMDSINLDKWRELTVSLFLAYLDCYSKLSENPMLDKKQELANSINKISRGRVDIKKDDYGSAYTIAREIGIFCEDINGFSLSKSAKLACKEVLANVEYAYQNYLKRYAFNSEFLINNKIVHPLSLLLDNFGNNHFTLEEATNLTELIPIKERSLVATQHVERFLKRLIAAGILNYSNQSDKYYFANWNAIKNKCQFSGLTTQEFIDTFIGDQNYNNMVIEMIDRGLINGFSSIGVISTEYSLNTIFYGPAGTGKTYTSVERAVEVIDGSVDGKERSEITERFQALKNDGQISFVTFHQSFSYEEFVEGISVTTNNETKQTEYKIKDGIFKQIAKTASLNPDHNFVLIIDEINRGNVSKIFGELITLLEPSKRLGNSEQLTVKLPYTQEDFGVPNNLYIIGTMNSSDRSLTALDVAMRRRFKFEELLPDSQLFEGIEIDGIEIQPLLEAINERIEYLIGRDYCIGHAYFTPLLESSNQTLEKLADIFKKQILPLLQEYFYADWEKIDLVLGGNSFIQKTELTGKSLRLFQEKSVEPEEIWNIHDAAFNDLDNYIRIYKDIESKDSQP</sequence>
<organism evidence="2 3">
    <name type="scientific">Acinetobacter faecalis</name>
    <dbReference type="NCBI Taxonomy" id="2665161"/>
    <lineage>
        <taxon>Bacteria</taxon>
        <taxon>Pseudomonadati</taxon>
        <taxon>Pseudomonadota</taxon>
        <taxon>Gammaproteobacteria</taxon>
        <taxon>Moraxellales</taxon>
        <taxon>Moraxellaceae</taxon>
        <taxon>Acinetobacter</taxon>
    </lineage>
</organism>
<reference evidence="2 3" key="1">
    <citation type="journal article" date="2024" name="Syst. Appl. Microbiol.">
        <title>Evidence for the occurrence of Acinetobacter faecalis in cattle feces and its emended description.</title>
        <authorList>
            <person name="Kyselkova M."/>
            <person name="Xanthopoulou K."/>
            <person name="Shestivska V."/>
            <person name="Spanelova P."/>
            <person name="Maixnerova M."/>
            <person name="Higgins P.G."/>
            <person name="Nemec A."/>
        </authorList>
    </citation>
    <scope>NUCLEOTIDE SEQUENCE [LARGE SCALE GENOMIC DNA]</scope>
    <source>
        <strain evidence="2 3">ANC 7225</strain>
    </source>
</reference>
<gene>
    <name evidence="2" type="ORF">SKM48_04830</name>
</gene>
<dbReference type="Gene3D" id="3.40.50.300">
    <property type="entry name" value="P-loop containing nucleotide triphosphate hydrolases"/>
    <property type="match status" value="1"/>
</dbReference>
<name>A0ABU5GJB8_9GAMM</name>
<dbReference type="SUPFAM" id="SSF52540">
    <property type="entry name" value="P-loop containing nucleoside triphosphate hydrolases"/>
    <property type="match status" value="1"/>
</dbReference>
<dbReference type="InterPro" id="IPR027417">
    <property type="entry name" value="P-loop_NTPase"/>
</dbReference>
<dbReference type="PANTHER" id="PTHR37291:SF1">
    <property type="entry name" value="TYPE IV METHYL-DIRECTED RESTRICTION ENZYME ECOKMCRB SUBUNIT"/>
    <property type="match status" value="1"/>
</dbReference>
<accession>A0ABU5GJB8</accession>
<proteinExistence type="predicted"/>
<evidence type="ECO:0000259" key="1">
    <source>
        <dbReference type="SMART" id="SM00382"/>
    </source>
</evidence>
<dbReference type="SMART" id="SM00382">
    <property type="entry name" value="AAA"/>
    <property type="match status" value="1"/>
</dbReference>
<dbReference type="InterPro" id="IPR052934">
    <property type="entry name" value="Methyl-DNA_Rec/Restrict_Enz"/>
</dbReference>
<dbReference type="InterPro" id="IPR003593">
    <property type="entry name" value="AAA+_ATPase"/>
</dbReference>
<dbReference type="PANTHER" id="PTHR37291">
    <property type="entry name" value="5-METHYLCYTOSINE-SPECIFIC RESTRICTION ENZYME B"/>
    <property type="match status" value="1"/>
</dbReference>
<dbReference type="Pfam" id="PF07728">
    <property type="entry name" value="AAA_5"/>
    <property type="match status" value="1"/>
</dbReference>